<dbReference type="InterPro" id="IPR036287">
    <property type="entry name" value="Rv1873-like_sf"/>
</dbReference>
<proteinExistence type="predicted"/>
<dbReference type="Gene3D" id="1.25.40.380">
    <property type="entry name" value="Protein of unknown function DUF1810"/>
    <property type="match status" value="1"/>
</dbReference>
<organism evidence="1 2">
    <name type="scientific">Luteimonas wenzhouensis</name>
    <dbReference type="NCBI Taxonomy" id="2599615"/>
    <lineage>
        <taxon>Bacteria</taxon>
        <taxon>Pseudomonadati</taxon>
        <taxon>Pseudomonadota</taxon>
        <taxon>Gammaproteobacteria</taxon>
        <taxon>Lysobacterales</taxon>
        <taxon>Lysobacteraceae</taxon>
        <taxon>Luteimonas</taxon>
    </lineage>
</organism>
<dbReference type="AlphaFoldDB" id="A0A5C5TT46"/>
<dbReference type="EMBL" id="VOHE01000009">
    <property type="protein sequence ID" value="TWT17134.1"/>
    <property type="molecule type" value="Genomic_DNA"/>
</dbReference>
<reference evidence="1 2" key="1">
    <citation type="submission" date="2019-07" db="EMBL/GenBank/DDBJ databases">
        <title>Luteimonas sp. YD-1 nov., isolated from acidic soil.</title>
        <authorList>
            <person name="Zhou J."/>
        </authorList>
    </citation>
    <scope>NUCLEOTIDE SEQUENCE [LARGE SCALE GENOMIC DNA]</scope>
    <source>
        <strain evidence="1 2">YD-1</strain>
    </source>
</reference>
<comment type="caution">
    <text evidence="1">The sequence shown here is derived from an EMBL/GenBank/DDBJ whole genome shotgun (WGS) entry which is preliminary data.</text>
</comment>
<dbReference type="SUPFAM" id="SSF140736">
    <property type="entry name" value="Rv1873-like"/>
    <property type="match status" value="1"/>
</dbReference>
<evidence type="ECO:0000313" key="1">
    <source>
        <dbReference type="EMBL" id="TWT17134.1"/>
    </source>
</evidence>
<sequence>MRGLEEARRYLAHPVLGPRLEAATRCVLQAGVPPPVIFGQLDAMKFISCMTLFAQAGGADSVFADALRTCGLEDRLTLEALSIESGGA</sequence>
<name>A0A5C5TT46_9GAMM</name>
<protein>
    <submittedName>
        <fullName evidence="1">DUF1810 domain-containing protein</fullName>
    </submittedName>
</protein>
<dbReference type="Proteomes" id="UP000315949">
    <property type="component" value="Unassembled WGS sequence"/>
</dbReference>
<dbReference type="InterPro" id="IPR014937">
    <property type="entry name" value="DUF1810"/>
</dbReference>
<keyword evidence="2" id="KW-1185">Reference proteome</keyword>
<gene>
    <name evidence="1" type="ORF">FQY79_13595</name>
</gene>
<accession>A0A5C5TT46</accession>
<dbReference type="OrthoDB" id="9801870at2"/>
<evidence type="ECO:0000313" key="2">
    <source>
        <dbReference type="Proteomes" id="UP000315949"/>
    </source>
</evidence>
<dbReference type="Pfam" id="PF08837">
    <property type="entry name" value="DUF1810"/>
    <property type="match status" value="1"/>
</dbReference>